<evidence type="ECO:0000313" key="1">
    <source>
        <dbReference type="EMBL" id="MCU6706377.1"/>
    </source>
</evidence>
<dbReference type="Pfam" id="PF06107">
    <property type="entry name" value="DUF951"/>
    <property type="match status" value="1"/>
</dbReference>
<organism evidence="1 2">
    <name type="scientific">Hominimerdicola aceti</name>
    <dbReference type="NCBI Taxonomy" id="2981726"/>
    <lineage>
        <taxon>Bacteria</taxon>
        <taxon>Bacillati</taxon>
        <taxon>Bacillota</taxon>
        <taxon>Clostridia</taxon>
        <taxon>Eubacteriales</taxon>
        <taxon>Oscillospiraceae</taxon>
        <taxon>Hominimerdicola</taxon>
    </lineage>
</organism>
<proteinExistence type="predicted"/>
<evidence type="ECO:0000313" key="2">
    <source>
        <dbReference type="Proteomes" id="UP001208131"/>
    </source>
</evidence>
<sequence>MDIVKGDILVMKKSHPCGSNRMIVLRSGMDFKLRCEGCGREFMIVRSKAEKNVKTIIREAES</sequence>
<accession>A0AAE3LL19</accession>
<dbReference type="PIRSF" id="PIRSF037263">
    <property type="entry name" value="DUF951_bac"/>
    <property type="match status" value="1"/>
</dbReference>
<protein>
    <submittedName>
        <fullName evidence="1">DUF951 domain-containing protein</fullName>
    </submittedName>
</protein>
<dbReference type="AlphaFoldDB" id="A0AAE3LL19"/>
<dbReference type="RefSeq" id="WP_022287283.1">
    <property type="nucleotide sequence ID" value="NZ_JAOQJZ010000011.1"/>
</dbReference>
<name>A0AAE3LL19_9FIRM</name>
<gene>
    <name evidence="1" type="ORF">OCV57_10650</name>
</gene>
<dbReference type="EMBL" id="JAOQJZ010000011">
    <property type="protein sequence ID" value="MCU6706377.1"/>
    <property type="molecule type" value="Genomic_DNA"/>
</dbReference>
<dbReference type="Proteomes" id="UP001208131">
    <property type="component" value="Unassembled WGS sequence"/>
</dbReference>
<dbReference type="PANTHER" id="PTHR38455:SF1">
    <property type="entry name" value="DUF951 DOMAIN-CONTAINING PROTEIN"/>
    <property type="match status" value="1"/>
</dbReference>
<reference evidence="1 2" key="1">
    <citation type="journal article" date="2021" name="ISME Commun">
        <title>Automated analysis of genomic sequences facilitates high-throughput and comprehensive description of bacteria.</title>
        <authorList>
            <person name="Hitch T.C.A."/>
        </authorList>
    </citation>
    <scope>NUCLEOTIDE SEQUENCE [LARGE SCALE GENOMIC DNA]</scope>
    <source>
        <strain evidence="1 2">Sanger_31</strain>
    </source>
</reference>
<dbReference type="PANTHER" id="PTHR38455">
    <property type="entry name" value="HYPOTHETICAL CYTOSOLIC PROTEIN"/>
    <property type="match status" value="1"/>
</dbReference>
<keyword evidence="2" id="KW-1185">Reference proteome</keyword>
<comment type="caution">
    <text evidence="1">The sequence shown here is derived from an EMBL/GenBank/DDBJ whole genome shotgun (WGS) entry which is preliminary data.</text>
</comment>
<dbReference type="InterPro" id="IPR009296">
    <property type="entry name" value="DUF951"/>
</dbReference>